<sequence length="227" mass="26059">MFFRNLHSWNVSPKEAIDIQNRLKELLNFNTNVHNVSLVAGVDLSFFGEYGLAVIVVLDRNFDIKDVVYHVQKIEFPYVPGLLAFREGPVFLKAWEKLQTEVDVVFFDGHGIAHPRFMGIASHMGLFIEKPTIGVAKRKLVGNYENVPEEVYSYSYIKYNDKTIGIAFRSKKKTKPIFISPGNLIDLQSSLHITKLFLNGYKLPEPTRLAHIYTQKLKKEFIGKEPQ</sequence>
<evidence type="ECO:0000313" key="12">
    <source>
        <dbReference type="Proteomes" id="UP000671862"/>
    </source>
</evidence>
<keyword evidence="9 10" id="KW-0234">DNA repair</keyword>
<dbReference type="PANTHER" id="PTHR28511:SF1">
    <property type="entry name" value="ENDONUCLEASE V"/>
    <property type="match status" value="1"/>
</dbReference>
<feature type="site" description="Interaction with target DNA" evidence="10">
    <location>
        <position position="78"/>
    </location>
</feature>
<keyword evidence="8 10" id="KW-0460">Magnesium</keyword>
<dbReference type="InterPro" id="IPR053396">
    <property type="entry name" value="Endonuclease_V-like"/>
</dbReference>
<keyword evidence="6 10" id="KW-0227">DNA damage</keyword>
<feature type="binding site" evidence="10">
    <location>
        <position position="108"/>
    </location>
    <ligand>
        <name>Mg(2+)</name>
        <dbReference type="ChEBI" id="CHEBI:18420"/>
    </ligand>
</feature>
<dbReference type="Gene3D" id="3.30.2170.10">
    <property type="entry name" value="archaeoglobus fulgidus dsm 4304 superfamily"/>
    <property type="match status" value="1"/>
</dbReference>
<evidence type="ECO:0000256" key="4">
    <source>
        <dbReference type="ARBA" id="ARBA00022723"/>
    </source>
</evidence>
<dbReference type="Pfam" id="PF04493">
    <property type="entry name" value="Endonuclease_5"/>
    <property type="match status" value="1"/>
</dbReference>
<comment type="catalytic activity">
    <reaction evidence="10">
        <text>Endonucleolytic cleavage at apurinic or apyrimidinic sites to products with a 5'-phosphate.</text>
        <dbReference type="EC" id="3.1.21.7"/>
    </reaction>
</comment>
<comment type="function">
    <text evidence="10">DNA repair enzyme involved in the repair of deaminated bases. Selectively cleaves double-stranded DNA at the second phosphodiester bond 3' to a deoxyinosine leaving behind the intact lesion on the nicked DNA.</text>
</comment>
<evidence type="ECO:0000256" key="10">
    <source>
        <dbReference type="HAMAP-Rule" id="MF_00801"/>
    </source>
</evidence>
<keyword evidence="2 10" id="KW-0963">Cytoplasm</keyword>
<dbReference type="InterPro" id="IPR007581">
    <property type="entry name" value="Endonuclease-V"/>
</dbReference>
<dbReference type="NCBIfam" id="NF041102">
    <property type="entry name" value="endonuc_V_Ttgales"/>
    <property type="match status" value="1"/>
</dbReference>
<dbReference type="HAMAP" id="MF_00801">
    <property type="entry name" value="Endonuclease_5"/>
    <property type="match status" value="1"/>
</dbReference>
<comment type="cofactor">
    <cofactor evidence="10">
        <name>Mg(2+)</name>
        <dbReference type="ChEBI" id="CHEBI:18420"/>
    </cofactor>
</comment>
<evidence type="ECO:0000313" key="11">
    <source>
        <dbReference type="EMBL" id="QTA37901.1"/>
    </source>
</evidence>
<evidence type="ECO:0000256" key="3">
    <source>
        <dbReference type="ARBA" id="ARBA00022722"/>
    </source>
</evidence>
<dbReference type="CDD" id="cd06559">
    <property type="entry name" value="Endonuclease_V"/>
    <property type="match status" value="1"/>
</dbReference>
<organism evidence="11 12">
    <name type="scientific">Thermosipho ferrireducens</name>
    <dbReference type="NCBI Taxonomy" id="2571116"/>
    <lineage>
        <taxon>Bacteria</taxon>
        <taxon>Thermotogati</taxon>
        <taxon>Thermotogota</taxon>
        <taxon>Thermotogae</taxon>
        <taxon>Thermotogales</taxon>
        <taxon>Fervidobacteriaceae</taxon>
        <taxon>Thermosipho</taxon>
    </lineage>
</organism>
<comment type="similarity">
    <text evidence="10">Belongs to the endonuclease V family.</text>
</comment>
<evidence type="ECO:0000256" key="2">
    <source>
        <dbReference type="ARBA" id="ARBA00022490"/>
    </source>
</evidence>
<gene>
    <name evidence="10" type="primary">nfi</name>
    <name evidence="11" type="ORF">JYK00_09315</name>
</gene>
<keyword evidence="5 10" id="KW-0255">Endonuclease</keyword>
<keyword evidence="12" id="KW-1185">Reference proteome</keyword>
<keyword evidence="4 10" id="KW-0479">Metal-binding</keyword>
<name>A0ABX7S5R4_9BACT</name>
<keyword evidence="3 10" id="KW-0540">Nuclease</keyword>
<evidence type="ECO:0000256" key="1">
    <source>
        <dbReference type="ARBA" id="ARBA00004496"/>
    </source>
</evidence>
<feature type="binding site" evidence="10">
    <location>
        <position position="43"/>
    </location>
    <ligand>
        <name>Mg(2+)</name>
        <dbReference type="ChEBI" id="CHEBI:18420"/>
    </ligand>
</feature>
<dbReference type="RefSeq" id="WP_207566622.1">
    <property type="nucleotide sequence ID" value="NZ_CP071446.1"/>
</dbReference>
<dbReference type="GO" id="GO:0004519">
    <property type="term" value="F:endonuclease activity"/>
    <property type="evidence" value="ECO:0007669"/>
    <property type="project" value="UniProtKB-KW"/>
</dbReference>
<keyword evidence="7 10" id="KW-0378">Hydrolase</keyword>
<accession>A0ABX7S5R4</accession>
<evidence type="ECO:0000256" key="9">
    <source>
        <dbReference type="ARBA" id="ARBA00023204"/>
    </source>
</evidence>
<evidence type="ECO:0000256" key="6">
    <source>
        <dbReference type="ARBA" id="ARBA00022763"/>
    </source>
</evidence>
<protein>
    <recommendedName>
        <fullName evidence="10">Endonuclease V</fullName>
        <ecNumber evidence="10">3.1.21.7</ecNumber>
    </recommendedName>
    <alternativeName>
        <fullName evidence="10">Deoxyinosine 3'endonuclease</fullName>
    </alternativeName>
    <alternativeName>
        <fullName evidence="10">Deoxyribonuclease V</fullName>
        <shortName evidence="10">DNase V</shortName>
    </alternativeName>
</protein>
<proteinExistence type="inferred from homology"/>
<dbReference type="Proteomes" id="UP000671862">
    <property type="component" value="Chromosome"/>
</dbReference>
<dbReference type="PANTHER" id="PTHR28511">
    <property type="entry name" value="ENDONUCLEASE V"/>
    <property type="match status" value="1"/>
</dbReference>
<dbReference type="EC" id="3.1.21.7" evidence="10"/>
<dbReference type="EMBL" id="CP071446">
    <property type="protein sequence ID" value="QTA37901.1"/>
    <property type="molecule type" value="Genomic_DNA"/>
</dbReference>
<evidence type="ECO:0000256" key="5">
    <source>
        <dbReference type="ARBA" id="ARBA00022759"/>
    </source>
</evidence>
<evidence type="ECO:0000256" key="7">
    <source>
        <dbReference type="ARBA" id="ARBA00022801"/>
    </source>
</evidence>
<reference evidence="11 12" key="1">
    <citation type="submission" date="2021-03" db="EMBL/GenBank/DDBJ databases">
        <title>Thermosipho ferrireducens sp.nov., an anaerobic thermophilic iron-reducing bacterium isolated from a deep-sea hydrothermal sulfide deposits.</title>
        <authorList>
            <person name="Zeng X."/>
            <person name="Chen Y."/>
            <person name="Shao Z."/>
        </authorList>
    </citation>
    <scope>NUCLEOTIDE SEQUENCE [LARGE SCALE GENOMIC DNA]</scope>
    <source>
        <strain evidence="11 12">JL129W03</strain>
    </source>
</reference>
<evidence type="ECO:0000256" key="8">
    <source>
        <dbReference type="ARBA" id="ARBA00022842"/>
    </source>
</evidence>
<comment type="subcellular location">
    <subcellularLocation>
        <location evidence="1 10">Cytoplasm</location>
    </subcellularLocation>
</comment>